<sequence>MRTTIPELVFVVLILLSVVPFAIAFAIQQFKLPTAMRGLRPSSFRFLAEANRDSSHHSHRLVRVYITCALLFLAFMASALVAWQFVHVATEA</sequence>
<keyword evidence="1" id="KW-0812">Transmembrane</keyword>
<comment type="caution">
    <text evidence="2">The sequence shown here is derived from an EMBL/GenBank/DDBJ whole genome shotgun (WGS) entry which is preliminary data.</text>
</comment>
<feature type="transmembrane region" description="Helical" evidence="1">
    <location>
        <begin position="64"/>
        <end position="86"/>
    </location>
</feature>
<evidence type="ECO:0000256" key="1">
    <source>
        <dbReference type="SAM" id="Phobius"/>
    </source>
</evidence>
<evidence type="ECO:0000313" key="2">
    <source>
        <dbReference type="EMBL" id="MDH5834435.1"/>
    </source>
</evidence>
<dbReference type="EMBL" id="JARXRO010000016">
    <property type="protein sequence ID" value="MDH5834435.1"/>
    <property type="molecule type" value="Genomic_DNA"/>
</dbReference>
<evidence type="ECO:0000313" key="3">
    <source>
        <dbReference type="Proteomes" id="UP001156873"/>
    </source>
</evidence>
<reference evidence="2 3" key="1">
    <citation type="submission" date="2023-04" db="EMBL/GenBank/DDBJ databases">
        <title>Luteimonas sp. M1R5S59.</title>
        <authorList>
            <person name="Sun J.-Q."/>
        </authorList>
    </citation>
    <scope>NUCLEOTIDE SEQUENCE [LARGE SCALE GENOMIC DNA]</scope>
    <source>
        <strain evidence="2 3">M1R5S59</strain>
    </source>
</reference>
<keyword evidence="1" id="KW-0472">Membrane</keyword>
<keyword evidence="1" id="KW-1133">Transmembrane helix</keyword>
<gene>
    <name evidence="2" type="ORF">QFW81_10940</name>
</gene>
<organism evidence="2 3">
    <name type="scientific">Luteimonas kalidii</name>
    <dbReference type="NCBI Taxonomy" id="3042025"/>
    <lineage>
        <taxon>Bacteria</taxon>
        <taxon>Pseudomonadati</taxon>
        <taxon>Pseudomonadota</taxon>
        <taxon>Gammaproteobacteria</taxon>
        <taxon>Lysobacterales</taxon>
        <taxon>Lysobacteraceae</taxon>
        <taxon>Luteimonas</taxon>
    </lineage>
</organism>
<proteinExistence type="predicted"/>
<feature type="transmembrane region" description="Helical" evidence="1">
    <location>
        <begin position="6"/>
        <end position="27"/>
    </location>
</feature>
<accession>A0ABT6JVA8</accession>
<dbReference type="RefSeq" id="WP_280578805.1">
    <property type="nucleotide sequence ID" value="NZ_JARXRO010000016.1"/>
</dbReference>
<protein>
    <submittedName>
        <fullName evidence="2">Uncharacterized protein</fullName>
    </submittedName>
</protein>
<keyword evidence="3" id="KW-1185">Reference proteome</keyword>
<dbReference type="Proteomes" id="UP001156873">
    <property type="component" value="Unassembled WGS sequence"/>
</dbReference>
<name>A0ABT6JVA8_9GAMM</name>